<evidence type="ECO:0000313" key="3">
    <source>
        <dbReference type="Proteomes" id="UP000198386"/>
    </source>
</evidence>
<dbReference type="EMBL" id="FZOH01000006">
    <property type="protein sequence ID" value="SNS62434.1"/>
    <property type="molecule type" value="Genomic_DNA"/>
</dbReference>
<dbReference type="GO" id="GO:0004519">
    <property type="term" value="F:endonuclease activity"/>
    <property type="evidence" value="ECO:0007669"/>
    <property type="project" value="UniProtKB-KW"/>
</dbReference>
<evidence type="ECO:0000259" key="1">
    <source>
        <dbReference type="SMART" id="SM00507"/>
    </source>
</evidence>
<keyword evidence="3" id="KW-1185">Reference proteome</keyword>
<dbReference type="Pfam" id="PF14279">
    <property type="entry name" value="HNH_5"/>
    <property type="match status" value="1"/>
</dbReference>
<accession>A0A239G348</accession>
<name>A0A239G348_9ACTN</name>
<sequence length="132" mass="14511">MEGMALDRAARLDAAVERDGSTCIWCGRALTGQVTATTEHVVPRVKGGPSWLENEVAACRRCNGERGHTAPVEWLEECLRRGWPADEARLARVLADLAAAIADRGGQRRARPYLDAQLRRLRRRGTPAARPA</sequence>
<dbReference type="Gene3D" id="1.10.30.50">
    <property type="match status" value="1"/>
</dbReference>
<dbReference type="AlphaFoldDB" id="A0A239G348"/>
<gene>
    <name evidence="2" type="ORF">SAMN04488107_3211</name>
</gene>
<dbReference type="SMART" id="SM00507">
    <property type="entry name" value="HNHc"/>
    <property type="match status" value="1"/>
</dbReference>
<dbReference type="CDD" id="cd00085">
    <property type="entry name" value="HNHc"/>
    <property type="match status" value="1"/>
</dbReference>
<keyword evidence="2" id="KW-0378">Hydrolase</keyword>
<organism evidence="2 3">
    <name type="scientific">Geodermatophilus saharensis</name>
    <dbReference type="NCBI Taxonomy" id="1137994"/>
    <lineage>
        <taxon>Bacteria</taxon>
        <taxon>Bacillati</taxon>
        <taxon>Actinomycetota</taxon>
        <taxon>Actinomycetes</taxon>
        <taxon>Geodermatophilales</taxon>
        <taxon>Geodermatophilaceae</taxon>
        <taxon>Geodermatophilus</taxon>
    </lineage>
</organism>
<dbReference type="PANTHER" id="PTHR33877:SF2">
    <property type="entry name" value="OS07G0170200 PROTEIN"/>
    <property type="match status" value="1"/>
</dbReference>
<dbReference type="InterPro" id="IPR052892">
    <property type="entry name" value="NA-targeting_endonuclease"/>
</dbReference>
<protein>
    <submittedName>
        <fullName evidence="2">HNH endonuclease</fullName>
    </submittedName>
</protein>
<dbReference type="Proteomes" id="UP000198386">
    <property type="component" value="Unassembled WGS sequence"/>
</dbReference>
<dbReference type="InterPro" id="IPR029471">
    <property type="entry name" value="HNH_5"/>
</dbReference>
<reference evidence="3" key="1">
    <citation type="submission" date="2017-06" db="EMBL/GenBank/DDBJ databases">
        <authorList>
            <person name="Varghese N."/>
            <person name="Submissions S."/>
        </authorList>
    </citation>
    <scope>NUCLEOTIDE SEQUENCE [LARGE SCALE GENOMIC DNA]</scope>
    <source>
        <strain evidence="3">DSM 45423</strain>
    </source>
</reference>
<dbReference type="PANTHER" id="PTHR33877">
    <property type="entry name" value="SLL1193 PROTEIN"/>
    <property type="match status" value="1"/>
</dbReference>
<evidence type="ECO:0000313" key="2">
    <source>
        <dbReference type="EMBL" id="SNS62434.1"/>
    </source>
</evidence>
<dbReference type="InterPro" id="IPR003615">
    <property type="entry name" value="HNH_nuc"/>
</dbReference>
<proteinExistence type="predicted"/>
<feature type="domain" description="HNH nuclease" evidence="1">
    <location>
        <begin position="11"/>
        <end position="64"/>
    </location>
</feature>
<keyword evidence="2" id="KW-0540">Nuclease</keyword>
<keyword evidence="2" id="KW-0255">Endonuclease</keyword>